<dbReference type="Proteomes" id="UP000078084">
    <property type="component" value="Unassembled WGS sequence"/>
</dbReference>
<evidence type="ECO:0000256" key="2">
    <source>
        <dbReference type="PIRNR" id="PIRNR002094"/>
    </source>
</evidence>
<keyword evidence="6" id="KW-1185">Reference proteome</keyword>
<comment type="caution">
    <text evidence="4">The sequence shown here is derived from an EMBL/GenBank/DDBJ whole genome shotgun (WGS) entry which is preliminary data.</text>
</comment>
<protein>
    <submittedName>
        <fullName evidence="4">OmpH</fullName>
    </submittedName>
    <submittedName>
        <fullName evidence="5">Periplasmic chaperone for outer membrane proteins Skp</fullName>
    </submittedName>
</protein>
<evidence type="ECO:0000256" key="3">
    <source>
        <dbReference type="SAM" id="SignalP"/>
    </source>
</evidence>
<proteinExistence type="inferred from homology"/>
<reference evidence="4 6" key="1">
    <citation type="submission" date="2015-04" db="EMBL/GenBank/DDBJ databases">
        <title>Genome sequence of Kerstersia gyiorum CG1.</title>
        <authorList>
            <person name="Greninger A.L."/>
            <person name="Kozyreva V."/>
            <person name="Chaturvedi V."/>
        </authorList>
    </citation>
    <scope>NUCLEOTIDE SEQUENCE [LARGE SCALE GENOMIC DNA]</scope>
    <source>
        <strain evidence="4 6">CG1</strain>
    </source>
</reference>
<sequence length="188" mass="20979">MTSVSAIKPFASARSKYASVARRVSLGLSACLVAGMMAAPVQAQAQGSKVGFVNLDRILRDSAPAKAAQIKLESEFKSRDDEIQRLANALRSEYQKLDKDGPVLSESDRVKRERNISNMDVDLQRKQREFQEDLNRRRNEEFGAIIDNTNAAIQRIAEQQNYDLVLQNAVTVNPRVDITDQVIQAMGK</sequence>
<dbReference type="SMART" id="SM00935">
    <property type="entry name" value="OmpH"/>
    <property type="match status" value="1"/>
</dbReference>
<dbReference type="PANTHER" id="PTHR35089:SF1">
    <property type="entry name" value="CHAPERONE PROTEIN SKP"/>
    <property type="match status" value="1"/>
</dbReference>
<dbReference type="AlphaFoldDB" id="A0A171KQU2"/>
<dbReference type="GO" id="GO:0005829">
    <property type="term" value="C:cytosol"/>
    <property type="evidence" value="ECO:0007669"/>
    <property type="project" value="TreeGrafter"/>
</dbReference>
<evidence type="ECO:0000313" key="6">
    <source>
        <dbReference type="Proteomes" id="UP000078084"/>
    </source>
</evidence>
<dbReference type="GeneID" id="99726587"/>
<dbReference type="SUPFAM" id="SSF111384">
    <property type="entry name" value="OmpH-like"/>
    <property type="match status" value="1"/>
</dbReference>
<name>A0A171KQU2_9BURK</name>
<comment type="similarity">
    <text evidence="2">Belongs to the skp family.</text>
</comment>
<gene>
    <name evidence="4" type="ORF">AAV32_11945</name>
    <name evidence="5" type="ORF">EV679_1929</name>
</gene>
<dbReference type="GO" id="GO:0050821">
    <property type="term" value="P:protein stabilization"/>
    <property type="evidence" value="ECO:0007669"/>
    <property type="project" value="TreeGrafter"/>
</dbReference>
<dbReference type="EMBL" id="LBNE01000008">
    <property type="protein sequence ID" value="KKO71259.1"/>
    <property type="molecule type" value="Genomic_DNA"/>
</dbReference>
<feature type="chain" id="PRO_5036007455" evidence="3">
    <location>
        <begin position="44"/>
        <end position="188"/>
    </location>
</feature>
<evidence type="ECO:0000256" key="1">
    <source>
        <dbReference type="ARBA" id="ARBA00022729"/>
    </source>
</evidence>
<dbReference type="OrthoDB" id="5294628at2"/>
<dbReference type="STRING" id="206506.AAV32_11945"/>
<dbReference type="PIRSF" id="PIRSF002094">
    <property type="entry name" value="OMP26_Skp"/>
    <property type="match status" value="1"/>
</dbReference>
<dbReference type="GO" id="GO:0051082">
    <property type="term" value="F:unfolded protein binding"/>
    <property type="evidence" value="ECO:0007669"/>
    <property type="project" value="InterPro"/>
</dbReference>
<feature type="signal peptide" evidence="3">
    <location>
        <begin position="1"/>
        <end position="43"/>
    </location>
</feature>
<dbReference type="InterPro" id="IPR005632">
    <property type="entry name" value="Chaperone_Skp"/>
</dbReference>
<evidence type="ECO:0000313" key="5">
    <source>
        <dbReference type="EMBL" id="RZS70522.1"/>
    </source>
</evidence>
<keyword evidence="1 3" id="KW-0732">Signal</keyword>
<dbReference type="Gene3D" id="3.30.910.20">
    <property type="entry name" value="Skp domain"/>
    <property type="match status" value="1"/>
</dbReference>
<dbReference type="InterPro" id="IPR024930">
    <property type="entry name" value="Skp_dom_sf"/>
</dbReference>
<dbReference type="RefSeq" id="WP_068372283.1">
    <property type="nucleotide sequence ID" value="NZ_CBCSEB010000001.1"/>
</dbReference>
<accession>A0A171KQU2</accession>
<dbReference type="PANTHER" id="PTHR35089">
    <property type="entry name" value="CHAPERONE PROTEIN SKP"/>
    <property type="match status" value="1"/>
</dbReference>
<organism evidence="4 6">
    <name type="scientific">Kerstersia gyiorum</name>
    <dbReference type="NCBI Taxonomy" id="206506"/>
    <lineage>
        <taxon>Bacteria</taxon>
        <taxon>Pseudomonadati</taxon>
        <taxon>Pseudomonadota</taxon>
        <taxon>Betaproteobacteria</taxon>
        <taxon>Burkholderiales</taxon>
        <taxon>Alcaligenaceae</taxon>
        <taxon>Kerstersia</taxon>
    </lineage>
</organism>
<evidence type="ECO:0000313" key="4">
    <source>
        <dbReference type="EMBL" id="KKO71259.1"/>
    </source>
</evidence>
<evidence type="ECO:0000313" key="7">
    <source>
        <dbReference type="Proteomes" id="UP000292039"/>
    </source>
</evidence>
<reference evidence="5 7" key="2">
    <citation type="submission" date="2019-02" db="EMBL/GenBank/DDBJ databases">
        <title>Genomic Encyclopedia of Type Strains, Phase IV (KMG-IV): sequencing the most valuable type-strain genomes for metagenomic binning, comparative biology and taxonomic classification.</title>
        <authorList>
            <person name="Goeker M."/>
        </authorList>
    </citation>
    <scope>NUCLEOTIDE SEQUENCE [LARGE SCALE GENOMIC DNA]</scope>
    <source>
        <strain evidence="5 7">DSM 16618</strain>
    </source>
</reference>
<dbReference type="Pfam" id="PF03938">
    <property type="entry name" value="OmpH"/>
    <property type="match status" value="1"/>
</dbReference>
<dbReference type="Proteomes" id="UP000292039">
    <property type="component" value="Unassembled WGS sequence"/>
</dbReference>
<dbReference type="EMBL" id="SGWZ01000002">
    <property type="protein sequence ID" value="RZS70522.1"/>
    <property type="molecule type" value="Genomic_DNA"/>
</dbReference>